<dbReference type="SUPFAM" id="SSF53474">
    <property type="entry name" value="alpha/beta-Hydrolases"/>
    <property type="match status" value="1"/>
</dbReference>
<dbReference type="GO" id="GO:0003847">
    <property type="term" value="F:1-alkyl-2-acetylglycerophosphocholine esterase activity"/>
    <property type="evidence" value="ECO:0007669"/>
    <property type="project" value="TreeGrafter"/>
</dbReference>
<evidence type="ECO:0000313" key="6">
    <source>
        <dbReference type="Proteomes" id="UP000659388"/>
    </source>
</evidence>
<feature type="transmembrane region" description="Helical" evidence="4">
    <location>
        <begin position="16"/>
        <end position="34"/>
    </location>
</feature>
<accession>A0A937F9H1</accession>
<dbReference type="Proteomes" id="UP000659388">
    <property type="component" value="Unassembled WGS sequence"/>
</dbReference>
<dbReference type="PANTHER" id="PTHR10272:SF0">
    <property type="entry name" value="PLATELET-ACTIVATING FACTOR ACETYLHYDROLASE"/>
    <property type="match status" value="1"/>
</dbReference>
<organism evidence="5 6">
    <name type="scientific">Fulvivirga sediminis</name>
    <dbReference type="NCBI Taxonomy" id="2803949"/>
    <lineage>
        <taxon>Bacteria</taxon>
        <taxon>Pseudomonadati</taxon>
        <taxon>Bacteroidota</taxon>
        <taxon>Cytophagia</taxon>
        <taxon>Cytophagales</taxon>
        <taxon>Fulvivirgaceae</taxon>
        <taxon>Fulvivirga</taxon>
    </lineage>
</organism>
<comment type="caution">
    <text evidence="5">The sequence shown here is derived from an EMBL/GenBank/DDBJ whole genome shotgun (WGS) entry which is preliminary data.</text>
</comment>
<dbReference type="AlphaFoldDB" id="A0A937F9H1"/>
<keyword evidence="3" id="KW-0443">Lipid metabolism</keyword>
<dbReference type="InterPro" id="IPR029058">
    <property type="entry name" value="AB_hydrolase_fold"/>
</dbReference>
<keyword evidence="4" id="KW-1133">Transmembrane helix</keyword>
<evidence type="ECO:0000256" key="1">
    <source>
        <dbReference type="ARBA" id="ARBA00022801"/>
    </source>
</evidence>
<dbReference type="Gene3D" id="3.40.50.1820">
    <property type="entry name" value="alpha/beta hydrolase"/>
    <property type="match status" value="1"/>
</dbReference>
<keyword evidence="4" id="KW-0812">Transmembrane</keyword>
<dbReference type="RefSeq" id="WP_202246569.1">
    <property type="nucleotide sequence ID" value="NZ_JAESIY010000017.1"/>
</dbReference>
<protein>
    <recommendedName>
        <fullName evidence="7">Platelet-activating factor acetylhydrolase</fullName>
    </recommendedName>
</protein>
<name>A0A937F9H1_9BACT</name>
<dbReference type="PANTHER" id="PTHR10272">
    <property type="entry name" value="PLATELET-ACTIVATING FACTOR ACETYLHYDROLASE"/>
    <property type="match status" value="1"/>
</dbReference>
<feature type="transmembrane region" description="Helical" evidence="4">
    <location>
        <begin position="46"/>
        <end position="70"/>
    </location>
</feature>
<reference evidence="5" key="1">
    <citation type="submission" date="2021-01" db="EMBL/GenBank/DDBJ databases">
        <title>Fulvivirga kasyanovii gen. nov., sp nov., a novel member of the phylum Bacteroidetes isolated from seawater in a mussel farm.</title>
        <authorList>
            <person name="Zhao L.-H."/>
            <person name="Wang Z.-J."/>
        </authorList>
    </citation>
    <scope>NUCLEOTIDE SEQUENCE</scope>
    <source>
        <strain evidence="5">2943</strain>
    </source>
</reference>
<evidence type="ECO:0000313" key="5">
    <source>
        <dbReference type="EMBL" id="MBL3658776.1"/>
    </source>
</evidence>
<keyword evidence="6" id="KW-1185">Reference proteome</keyword>
<keyword evidence="1" id="KW-0378">Hydrolase</keyword>
<keyword evidence="2" id="KW-0442">Lipid degradation</keyword>
<evidence type="ECO:0000256" key="4">
    <source>
        <dbReference type="SAM" id="Phobius"/>
    </source>
</evidence>
<keyword evidence="4" id="KW-0472">Membrane</keyword>
<evidence type="ECO:0000256" key="2">
    <source>
        <dbReference type="ARBA" id="ARBA00022963"/>
    </source>
</evidence>
<dbReference type="Pfam" id="PF03403">
    <property type="entry name" value="PAF-AH_p_II"/>
    <property type="match status" value="1"/>
</dbReference>
<evidence type="ECO:0000256" key="3">
    <source>
        <dbReference type="ARBA" id="ARBA00023098"/>
    </source>
</evidence>
<evidence type="ECO:0008006" key="7">
    <source>
        <dbReference type="Google" id="ProtNLM"/>
    </source>
</evidence>
<proteinExistence type="predicted"/>
<dbReference type="GO" id="GO:0016042">
    <property type="term" value="P:lipid catabolic process"/>
    <property type="evidence" value="ECO:0007669"/>
    <property type="project" value="UniProtKB-KW"/>
</dbReference>
<gene>
    <name evidence="5" type="ORF">JL102_21685</name>
</gene>
<dbReference type="EMBL" id="JAESIY010000017">
    <property type="protein sequence ID" value="MBL3658776.1"/>
    <property type="molecule type" value="Genomic_DNA"/>
</dbReference>
<sequence>MALGCLLLVHLMLEGYRWQMIPAYILIIILSWRIKVIDLTNTHERSFLKISGFLGLFVLLIAGWTLPLVLPVFSFPTPRGKYSVGTTTTYVQTDMDEIITEDANDKRELSYKIWYPSKTDVSNRNGEKYLNYGERSGFAVKYGLPPNALNYLDLVETYAYADIPMAKGPFPVLIFSHGYGSQPSGYYALLTEIASHGYVIINMNHTYEGLGATFPDGAIKYFDYDFQAKQEAGTWEAMQPLVNAMDSNFNFEERHKIVREPVRNYWFGKMQDRWATDMIYTIDLLEQWNSSGMLKSKLDVENLGVFGHSAGGGSAGQVALRDNRIKAAANLDGNQWGQMIDTLFHVPFLHVTADWPEPHINSHIYANKGTDYFYDCKILKAGHPNFMDIPFLIPVNEISQCGEIEPYTGMEIITNLIIAFFDKHLKKKKGADPQKIYEQYELLEMTVIKGDSLH</sequence>